<dbReference type="PRINTS" id="PR00133">
    <property type="entry name" value="GLHYDRLASE3"/>
</dbReference>
<dbReference type="InterPro" id="IPR051915">
    <property type="entry name" value="Cellulose_Degrad_GH3"/>
</dbReference>
<name>A0ABZ1BPN0_9FIRM</name>
<dbReference type="InterPro" id="IPR017853">
    <property type="entry name" value="GH"/>
</dbReference>
<dbReference type="Gene3D" id="3.20.20.300">
    <property type="entry name" value="Glycoside hydrolase, family 3, N-terminal domain"/>
    <property type="match status" value="1"/>
</dbReference>
<accession>A0ABZ1BPN0</accession>
<dbReference type="Proteomes" id="UP001333102">
    <property type="component" value="Chromosome"/>
</dbReference>
<keyword evidence="6" id="KW-1185">Reference proteome</keyword>
<dbReference type="PANTHER" id="PTHR30620:SF123">
    <property type="entry name" value="BETA-XYLOSIDASE"/>
    <property type="match status" value="1"/>
</dbReference>
<dbReference type="Pfam" id="PF01915">
    <property type="entry name" value="Glyco_hydro_3_C"/>
    <property type="match status" value="1"/>
</dbReference>
<gene>
    <name evidence="5" type="ORF">VLY81_13190</name>
</gene>
<evidence type="ECO:0000256" key="2">
    <source>
        <dbReference type="ARBA" id="ARBA00022801"/>
    </source>
</evidence>
<reference evidence="6" key="1">
    <citation type="submission" date="2023-12" db="EMBL/GenBank/DDBJ databases">
        <title>Novel isolates from deep terrestrial aquifers shed light on the physiology and ecology of the class Limnochordia.</title>
        <authorList>
            <person name="Karnachuk O.V."/>
            <person name="Lukina A.P."/>
            <person name="Avakyan M.R."/>
            <person name="Kadnikov V."/>
            <person name="Begmatov S."/>
            <person name="Beletsky A.V."/>
            <person name="Mardanov A.V."/>
            <person name="Ravin N.V."/>
        </authorList>
    </citation>
    <scope>NUCLEOTIDE SEQUENCE [LARGE SCALE GENOMIC DNA]</scope>
    <source>
        <strain evidence="6">LN</strain>
    </source>
</reference>
<dbReference type="SUPFAM" id="SSF51445">
    <property type="entry name" value="(Trans)glycosidases"/>
    <property type="match status" value="1"/>
</dbReference>
<dbReference type="InterPro" id="IPR036962">
    <property type="entry name" value="Glyco_hydro_3_N_sf"/>
</dbReference>
<dbReference type="PANTHER" id="PTHR30620">
    <property type="entry name" value="PERIPLASMIC BETA-GLUCOSIDASE-RELATED"/>
    <property type="match status" value="1"/>
</dbReference>
<evidence type="ECO:0000313" key="6">
    <source>
        <dbReference type="Proteomes" id="UP001333102"/>
    </source>
</evidence>
<dbReference type="Gene3D" id="2.60.40.10">
    <property type="entry name" value="Immunoglobulins"/>
    <property type="match status" value="1"/>
</dbReference>
<dbReference type="EMBL" id="CP141614">
    <property type="protein sequence ID" value="WRP14356.1"/>
    <property type="molecule type" value="Genomic_DNA"/>
</dbReference>
<dbReference type="PROSITE" id="PS00775">
    <property type="entry name" value="GLYCOSYL_HYDROL_F3"/>
    <property type="match status" value="1"/>
</dbReference>
<evidence type="ECO:0000259" key="4">
    <source>
        <dbReference type="SMART" id="SM01217"/>
    </source>
</evidence>
<evidence type="ECO:0000256" key="3">
    <source>
        <dbReference type="RuleBase" id="RU361161"/>
    </source>
</evidence>
<keyword evidence="3" id="KW-0326">Glycosidase</keyword>
<dbReference type="InterPro" id="IPR036881">
    <property type="entry name" value="Glyco_hydro_3_C_sf"/>
</dbReference>
<sequence length="800" mass="87030">MDSGAASHPRYRDPYQPIEARVDDLLARMTLEEKVAQLGSVWVFEVAPGGRLSEELAGRRLAHGIGQITRIGGASDADARAIAALANVLQRYLVERTRLGIPAIVHEECCAGLMARGATVFPQIIGLASTWEPRLARAMAARIRRQMRAVGAHQGLAPVLDVARDPRWGRIEETFGEDPYLASVMGIAYVQGLHGDDLREGVVATGKHFVAYGVPEGGLNWAPAHVGRRELLEVFLPPFEAAVREARLRSIMPGYHEIDGVPVSADPELLTGVLREQWGFDGIVVSDYTAIDNLRGYHRVATDKAEAAVQALLAGIDVELPSVDCYGEALLDAVRRGRVPVQAVDEAVRRVLTVKFTLGLFDHPYVDEERAAATFDMPEDRALAREIARRSIVLLKNEGGLLPLPRDIGRLAVIGPAAHSRRLLNGDYHYPAHVDVYRQMVMVPGEQPPFMPPMPPPGADLEQWEAEAYPRHFTPFVTILEGIRARVGPRTQVTHARGCDVTDPSTDGFEAAVRAAREADVAVVVVGHKSGLTRDCTCGEFRDAADLSLPGVQAQLVWEVLRTGTPTVVVLVGGRPVALGDIARTAPAIMAAWIPGEEGGHAVAEVLLGEAEPGGRLPVSIPRKAGQIPVFYGHKPTGGRSQVLGDYVDVEAGPLYPFGHGLTYTTFRYDGLVIVPEAVPADGQVEVACQVTNVGERAGDEVVQLYVRDVQASVTRPVKELKGFVRLHLRPGESREVRFTLDLCQLAFYDRKWRRVVEPGEVEVMIGASSQDIRLTGRFVITGDQIVAERKVFITPVTVT</sequence>
<dbReference type="InterPro" id="IPR002772">
    <property type="entry name" value="Glyco_hydro_3_C"/>
</dbReference>
<comment type="similarity">
    <text evidence="1 3">Belongs to the glycosyl hydrolase 3 family.</text>
</comment>
<evidence type="ECO:0000313" key="5">
    <source>
        <dbReference type="EMBL" id="WRP14356.1"/>
    </source>
</evidence>
<dbReference type="SUPFAM" id="SSF52279">
    <property type="entry name" value="Beta-D-glucan exohydrolase, C-terminal domain"/>
    <property type="match status" value="1"/>
</dbReference>
<dbReference type="Pfam" id="PF14310">
    <property type="entry name" value="Fn3-like"/>
    <property type="match status" value="1"/>
</dbReference>
<keyword evidence="2 3" id="KW-0378">Hydrolase</keyword>
<dbReference type="Gene3D" id="3.40.50.1700">
    <property type="entry name" value="Glycoside hydrolase family 3 C-terminal domain"/>
    <property type="match status" value="1"/>
</dbReference>
<feature type="domain" description="Fibronectin type III-like" evidence="4">
    <location>
        <begin position="701"/>
        <end position="770"/>
    </location>
</feature>
<dbReference type="SMART" id="SM01217">
    <property type="entry name" value="Fn3_like"/>
    <property type="match status" value="1"/>
</dbReference>
<evidence type="ECO:0000256" key="1">
    <source>
        <dbReference type="ARBA" id="ARBA00005336"/>
    </source>
</evidence>
<protein>
    <submittedName>
        <fullName evidence="5">Glycoside hydrolase family 3 N-terminal domain-containing protein</fullName>
    </submittedName>
</protein>
<dbReference type="Pfam" id="PF00933">
    <property type="entry name" value="Glyco_hydro_3"/>
    <property type="match status" value="1"/>
</dbReference>
<organism evidence="5 6">
    <name type="scientific">Geochorda subterranea</name>
    <dbReference type="NCBI Taxonomy" id="3109564"/>
    <lineage>
        <taxon>Bacteria</taxon>
        <taxon>Bacillati</taxon>
        <taxon>Bacillota</taxon>
        <taxon>Limnochordia</taxon>
        <taxon>Limnochordales</taxon>
        <taxon>Geochordaceae</taxon>
        <taxon>Geochorda</taxon>
    </lineage>
</organism>
<dbReference type="InterPro" id="IPR026891">
    <property type="entry name" value="Fn3-like"/>
</dbReference>
<dbReference type="InterPro" id="IPR001764">
    <property type="entry name" value="Glyco_hydro_3_N"/>
</dbReference>
<dbReference type="GO" id="GO:0016787">
    <property type="term" value="F:hydrolase activity"/>
    <property type="evidence" value="ECO:0007669"/>
    <property type="project" value="UniProtKB-KW"/>
</dbReference>
<proteinExistence type="inferred from homology"/>
<dbReference type="InterPro" id="IPR013783">
    <property type="entry name" value="Ig-like_fold"/>
</dbReference>
<dbReference type="InterPro" id="IPR019800">
    <property type="entry name" value="Glyco_hydro_3_AS"/>
</dbReference>